<evidence type="ECO:0000256" key="2">
    <source>
        <dbReference type="ARBA" id="ARBA00022490"/>
    </source>
</evidence>
<dbReference type="GO" id="GO:0005737">
    <property type="term" value="C:cytoplasm"/>
    <property type="evidence" value="ECO:0007669"/>
    <property type="project" value="UniProtKB-SubCell"/>
</dbReference>
<dbReference type="InterPro" id="IPR038062">
    <property type="entry name" value="ScdA-like_N_sf"/>
</dbReference>
<keyword evidence="7" id="KW-1185">Reference proteome</keyword>
<dbReference type="PANTHER" id="PTHR36438">
    <property type="entry name" value="IRON-SULFUR CLUSTER REPAIR PROTEIN YTFE"/>
    <property type="match status" value="1"/>
</dbReference>
<dbReference type="RefSeq" id="WP_063387676.1">
    <property type="nucleotide sequence ID" value="NZ_LWBR01000017.1"/>
</dbReference>
<keyword evidence="2" id="KW-0963">Cytoplasm</keyword>
<reference evidence="6 7" key="1">
    <citation type="submission" date="2016-04" db="EMBL/GenBank/DDBJ databases">
        <title>Draft genome sequence of Aeribacillus pallidus 8m3 from petroleum reservoir.</title>
        <authorList>
            <person name="Poltaraus A.B."/>
            <person name="Nazina T.N."/>
            <person name="Tourova T.P."/>
            <person name="Malakho S.M."/>
            <person name="Korshunova A.V."/>
            <person name="Sokolova D.S."/>
        </authorList>
    </citation>
    <scope>NUCLEOTIDE SEQUENCE [LARGE SCALE GENOMIC DNA]</scope>
    <source>
        <strain evidence="6 7">8m3</strain>
    </source>
</reference>
<dbReference type="Gene3D" id="1.10.3910.10">
    <property type="entry name" value="SP0561-like"/>
    <property type="match status" value="1"/>
</dbReference>
<keyword evidence="3" id="KW-0479">Metal-binding</keyword>
<keyword evidence="4" id="KW-0408">Iron</keyword>
<evidence type="ECO:0000256" key="4">
    <source>
        <dbReference type="ARBA" id="ARBA00023004"/>
    </source>
</evidence>
<dbReference type="OrthoDB" id="9797132at2"/>
<dbReference type="PANTHER" id="PTHR36438:SF1">
    <property type="entry name" value="IRON-SULFUR CLUSTER REPAIR PROTEIN YTFE"/>
    <property type="match status" value="1"/>
</dbReference>
<organism evidence="6 7">
    <name type="scientific">Aeribacillus pallidus</name>
    <dbReference type="NCBI Taxonomy" id="33936"/>
    <lineage>
        <taxon>Bacteria</taxon>
        <taxon>Bacillati</taxon>
        <taxon>Bacillota</taxon>
        <taxon>Bacilli</taxon>
        <taxon>Bacillales</taxon>
        <taxon>Bacillaceae</taxon>
        <taxon>Aeribacillus</taxon>
    </lineage>
</organism>
<dbReference type="Proteomes" id="UP000076476">
    <property type="component" value="Unassembled WGS sequence"/>
</dbReference>
<comment type="caution">
    <text evidence="6">The sequence shown here is derived from an EMBL/GenBank/DDBJ whole genome shotgun (WGS) entry which is preliminary data.</text>
</comment>
<dbReference type="GO" id="GO:0046872">
    <property type="term" value="F:metal ion binding"/>
    <property type="evidence" value="ECO:0007669"/>
    <property type="project" value="UniProtKB-KW"/>
</dbReference>
<evidence type="ECO:0000313" key="6">
    <source>
        <dbReference type="EMBL" id="KZN96660.1"/>
    </source>
</evidence>
<dbReference type="STRING" id="33936.AZI98_07585"/>
<evidence type="ECO:0000256" key="3">
    <source>
        <dbReference type="ARBA" id="ARBA00022723"/>
    </source>
</evidence>
<feature type="domain" description="Hemerythrin-like" evidence="5">
    <location>
        <begin position="82"/>
        <end position="229"/>
    </location>
</feature>
<comment type="subcellular location">
    <subcellularLocation>
        <location evidence="1">Cytoplasm</location>
    </subcellularLocation>
</comment>
<gene>
    <name evidence="6" type="ORF">AZI98_07585</name>
</gene>
<dbReference type="InterPro" id="IPR019903">
    <property type="entry name" value="RIC_family"/>
</dbReference>
<sequence length="231" mass="26947">MKTRFTENTTVGEIVAMLPKASDVFKKNKIDFCCGGDRSLKEAADKRGVAIEELMSQLQDLYAATDEKTEKNWLTATYSELIDHIINKHHRYLLEELPNLSPYVTKVMRVHGGNHPHLIKVHKLFNELKTELEQHLWKEESEVFPLISQFEKQPTSENEQKMKKMIADLTNEHDKTGDIIKEIRRITNDYTLPNGACRTYQLVYNRLEALESDLFEHIHLENNVLFPRILQ</sequence>
<dbReference type="InterPro" id="IPR012312">
    <property type="entry name" value="Hemerythrin-like"/>
</dbReference>
<dbReference type="Gene3D" id="1.20.120.520">
    <property type="entry name" value="nmb1532 protein domain like"/>
    <property type="match status" value="1"/>
</dbReference>
<name>A0A165Y2K8_9BACI</name>
<dbReference type="EMBL" id="LWBR01000017">
    <property type="protein sequence ID" value="KZN96660.1"/>
    <property type="molecule type" value="Genomic_DNA"/>
</dbReference>
<accession>A0A165Y2K8</accession>
<dbReference type="Pfam" id="PF04405">
    <property type="entry name" value="ScdA_N"/>
    <property type="match status" value="1"/>
</dbReference>
<dbReference type="Pfam" id="PF01814">
    <property type="entry name" value="Hemerythrin"/>
    <property type="match status" value="1"/>
</dbReference>
<proteinExistence type="predicted"/>
<dbReference type="SUPFAM" id="SSF140683">
    <property type="entry name" value="SP0561-like"/>
    <property type="match status" value="1"/>
</dbReference>
<evidence type="ECO:0000256" key="1">
    <source>
        <dbReference type="ARBA" id="ARBA00004496"/>
    </source>
</evidence>
<evidence type="ECO:0000259" key="5">
    <source>
        <dbReference type="Pfam" id="PF01814"/>
    </source>
</evidence>
<protein>
    <submittedName>
        <fullName evidence="6">Iron-sulfur cluster repair di-iron protein</fullName>
    </submittedName>
</protein>
<evidence type="ECO:0000313" key="7">
    <source>
        <dbReference type="Proteomes" id="UP000076476"/>
    </source>
</evidence>
<dbReference type="NCBIfam" id="TIGR03652">
    <property type="entry name" value="FeS_repair_RIC"/>
    <property type="match status" value="1"/>
</dbReference>
<dbReference type="AlphaFoldDB" id="A0A165Y2K8"/>